<gene>
    <name evidence="1" type="ORF">PVAG01_04400</name>
</gene>
<evidence type="ECO:0000313" key="2">
    <source>
        <dbReference type="Proteomes" id="UP001629113"/>
    </source>
</evidence>
<comment type="caution">
    <text evidence="1">The sequence shown here is derived from an EMBL/GenBank/DDBJ whole genome shotgun (WGS) entry which is preliminary data.</text>
</comment>
<sequence length="473" mass="52871">MLDIGVVSYSGAHLNGLNGNEADCDSISFGPASWRGTVKRYKLECLDDFHLGNPVWAFTVPTWEPDRPLYLSTTVETFADIWGPLWKCNVSVTSGRSSYVVGSGVLEPWRHQAIHPPLKGEVFCHWVSNEGYEEAVSTGNALNVHVAVSDQILIGAPKNIQHGLTINLKCTPPISNYRAQFKDLNRLCIMGASRPYSYNDSNQFQLQVGYSGVNMSATKQYKRMPGQSLKKAFAEIWAMMPQLRDPKLLIDLHGVEVSLCTKNSRRVSLGQLLSLGCMRLLLRDFRWDRDQYRDEYFATLLDPARTLSRDDAAFKQNFDQAVMLCLNVLEYSGVDRKENLIVFMASKCTAKPELATLMSSEHSWIKLLRDTTTNCAMAVFGDHCLEFHHNLGVLCGATGRSVLSTALELNGTSQLPMILGLHSITPGWDVTRLEIGKTFWLGEQGTLSVKSHLQDGMLLVEGDRQLFQQPSRC</sequence>
<evidence type="ECO:0000313" key="1">
    <source>
        <dbReference type="EMBL" id="KAL3425119.1"/>
    </source>
</evidence>
<accession>A0ABR4PP91</accession>
<reference evidence="1 2" key="1">
    <citation type="submission" date="2024-06" db="EMBL/GenBank/DDBJ databases">
        <title>Complete genome of Phlyctema vagabunda strain 19-DSS-EL-015.</title>
        <authorList>
            <person name="Fiorenzani C."/>
        </authorList>
    </citation>
    <scope>NUCLEOTIDE SEQUENCE [LARGE SCALE GENOMIC DNA]</scope>
    <source>
        <strain evidence="1 2">19-DSS-EL-015</strain>
    </source>
</reference>
<keyword evidence="2" id="KW-1185">Reference proteome</keyword>
<name>A0ABR4PP91_9HELO</name>
<protein>
    <submittedName>
        <fullName evidence="1">Uncharacterized protein</fullName>
    </submittedName>
</protein>
<dbReference type="EMBL" id="JBFCZG010000003">
    <property type="protein sequence ID" value="KAL3425119.1"/>
    <property type="molecule type" value="Genomic_DNA"/>
</dbReference>
<organism evidence="1 2">
    <name type="scientific">Phlyctema vagabunda</name>
    <dbReference type="NCBI Taxonomy" id="108571"/>
    <lineage>
        <taxon>Eukaryota</taxon>
        <taxon>Fungi</taxon>
        <taxon>Dikarya</taxon>
        <taxon>Ascomycota</taxon>
        <taxon>Pezizomycotina</taxon>
        <taxon>Leotiomycetes</taxon>
        <taxon>Helotiales</taxon>
        <taxon>Dermateaceae</taxon>
        <taxon>Phlyctema</taxon>
    </lineage>
</organism>
<dbReference type="Proteomes" id="UP001629113">
    <property type="component" value="Unassembled WGS sequence"/>
</dbReference>
<proteinExistence type="predicted"/>